<dbReference type="PROSITE" id="PS50126">
    <property type="entry name" value="S1"/>
    <property type="match status" value="1"/>
</dbReference>
<dbReference type="InterPro" id="IPR003029">
    <property type="entry name" value="S1_domain"/>
</dbReference>
<feature type="binding site" evidence="9">
    <location>
        <position position="501"/>
    </location>
    <ligand>
        <name>Mg(2+)</name>
        <dbReference type="ChEBI" id="CHEBI:18420"/>
    </ligand>
</feature>
<dbReference type="InterPro" id="IPR036345">
    <property type="entry name" value="ExoRNase_PH_dom2_sf"/>
</dbReference>
<keyword evidence="4 9" id="KW-0808">Transferase</keyword>
<dbReference type="Proteomes" id="UP000030661">
    <property type="component" value="Unassembled WGS sequence"/>
</dbReference>
<keyword evidence="12" id="KW-1185">Reference proteome</keyword>
<dbReference type="SUPFAM" id="SSF54791">
    <property type="entry name" value="Eukaryotic type KH-domain (KH-domain type I)"/>
    <property type="match status" value="1"/>
</dbReference>
<dbReference type="InterPro" id="IPR012162">
    <property type="entry name" value="PNPase"/>
</dbReference>
<dbReference type="NCBIfam" id="TIGR03591">
    <property type="entry name" value="polynuc_phos"/>
    <property type="match status" value="1"/>
</dbReference>
<evidence type="ECO:0000256" key="8">
    <source>
        <dbReference type="ARBA" id="ARBA00022884"/>
    </source>
</evidence>
<evidence type="ECO:0000313" key="12">
    <source>
        <dbReference type="Proteomes" id="UP000030661"/>
    </source>
</evidence>
<reference evidence="11" key="1">
    <citation type="journal article" date="2015" name="PeerJ">
        <title>First genomic representation of candidate bacterial phylum KSB3 points to enhanced environmental sensing as a trigger of wastewater bulking.</title>
        <authorList>
            <person name="Sekiguchi Y."/>
            <person name="Ohashi A."/>
            <person name="Parks D.H."/>
            <person name="Yamauchi T."/>
            <person name="Tyson G.W."/>
            <person name="Hugenholtz P."/>
        </authorList>
    </citation>
    <scope>NUCLEOTIDE SEQUENCE [LARGE SCALE GENOMIC DNA]</scope>
</reference>
<dbReference type="GO" id="GO:0005829">
    <property type="term" value="C:cytosol"/>
    <property type="evidence" value="ECO:0007669"/>
    <property type="project" value="TreeGrafter"/>
</dbReference>
<keyword evidence="5 9" id="KW-0548">Nucleotidyltransferase</keyword>
<accession>A0A081BZK6</accession>
<sequence>MKRSVETVSVEIGGKQLTLETGSLAKQANGAVLVRCEDTVVLVTAVAAKQAPRSIDFFPLMVEYREKAYAAGKIPGGFIKREGKPGDHEVLTARLIDRPIRPLFPEGYTNEVQIIVTVLSVDMVNSPDILGMIGASAALTISDIPFLEPIGAVRVGRVNGEFVINPSYAQLEESELNIVMSGTHDAVVMIEGEAREASEQILTEAVAFGHQHIQKLVSMQQELQQRLGIKKQEVSLEIKDEGLNTKISSFARDRIHHYLYEQGESINKELYQESMDQIFEDALEEFSVSDEKEDLENMSKTIAEVIHDTEKDILRNTILEKGKRLDGRGLTEIRPITCQVGLLPRTHGSAVFTRGETQALVVTTLGTSIDEQRLDNLEGETTKRFMLHYNFPPFSVGETKMLRGPGRREIGHGFLAERSLAQVIPDAETFPYTIRVVSDILESNGSSSMASVCGATLSLMDAGVPIRRPVAGIAMGLISERGKTAILSDIAGVEDHLGDMDLKVTGTEVGITAIQMDLKISGITHETFAKALDQAREGRLFILKKIQDALNSPRTELSPHAPRIFTMQIDKEKIRTVIGPGGKVIRGIVEETGVKIDIDDDGTVRIASSDQESARKAIKMVEDLVAEVEDGKIYLGKVKNILDFGAFVEILPGTDGLLHISEIAEHRVKKVTDELAEGDEILVKVIGIDNRGKIKLSRKAVLRDEQAQKSQQ</sequence>
<dbReference type="InterPro" id="IPR027408">
    <property type="entry name" value="PNPase/RNase_PH_dom_sf"/>
</dbReference>
<evidence type="ECO:0000256" key="3">
    <source>
        <dbReference type="ARBA" id="ARBA00022490"/>
    </source>
</evidence>
<keyword evidence="6 9" id="KW-0479">Metal-binding</keyword>
<dbReference type="Gene3D" id="3.30.230.70">
    <property type="entry name" value="GHMP Kinase, N-terminal domain"/>
    <property type="match status" value="2"/>
</dbReference>
<dbReference type="Pfam" id="PF01138">
    <property type="entry name" value="RNase_PH"/>
    <property type="match status" value="2"/>
</dbReference>
<dbReference type="NCBIfam" id="NF008805">
    <property type="entry name" value="PRK11824.1"/>
    <property type="match status" value="1"/>
</dbReference>
<dbReference type="FunFam" id="2.40.50.140:FF:000023">
    <property type="entry name" value="Polyribonucleotide nucleotidyltransferase"/>
    <property type="match status" value="1"/>
</dbReference>
<evidence type="ECO:0000256" key="2">
    <source>
        <dbReference type="ARBA" id="ARBA00007404"/>
    </source>
</evidence>
<comment type="cofactor">
    <cofactor evidence="9">
        <name>Mg(2+)</name>
        <dbReference type="ChEBI" id="CHEBI:18420"/>
    </cofactor>
</comment>
<dbReference type="Gene3D" id="2.40.50.140">
    <property type="entry name" value="Nucleic acid-binding proteins"/>
    <property type="match status" value="1"/>
</dbReference>
<comment type="catalytic activity">
    <reaction evidence="9">
        <text>RNA(n+1) + phosphate = RNA(n) + a ribonucleoside 5'-diphosphate</text>
        <dbReference type="Rhea" id="RHEA:22096"/>
        <dbReference type="Rhea" id="RHEA-COMP:14527"/>
        <dbReference type="Rhea" id="RHEA-COMP:17342"/>
        <dbReference type="ChEBI" id="CHEBI:43474"/>
        <dbReference type="ChEBI" id="CHEBI:57930"/>
        <dbReference type="ChEBI" id="CHEBI:140395"/>
        <dbReference type="EC" id="2.7.7.8"/>
    </reaction>
</comment>
<dbReference type="CDD" id="cd11364">
    <property type="entry name" value="RNase_PH_PNPase_2"/>
    <property type="match status" value="1"/>
</dbReference>
<dbReference type="GO" id="GO:0000175">
    <property type="term" value="F:3'-5'-RNA exonuclease activity"/>
    <property type="evidence" value="ECO:0007669"/>
    <property type="project" value="TreeGrafter"/>
</dbReference>
<comment type="similarity">
    <text evidence="2 9">Belongs to the polyribonucleotide nucleotidyltransferase family.</text>
</comment>
<evidence type="ECO:0000313" key="11">
    <source>
        <dbReference type="EMBL" id="GAK57761.1"/>
    </source>
</evidence>
<dbReference type="FunFam" id="3.30.230.70:FF:000002">
    <property type="entry name" value="Polyribonucleotide nucleotidyltransferase"/>
    <property type="match status" value="1"/>
</dbReference>
<protein>
    <recommendedName>
        <fullName evidence="9">Polyribonucleotide nucleotidyltransferase</fullName>
        <ecNumber evidence="9">2.7.7.8</ecNumber>
    </recommendedName>
    <alternativeName>
        <fullName evidence="9">Polynucleotide phosphorylase</fullName>
        <shortName evidence="9">PNPase</shortName>
    </alternativeName>
</protein>
<dbReference type="InterPro" id="IPR004088">
    <property type="entry name" value="KH_dom_type_1"/>
</dbReference>
<evidence type="ECO:0000256" key="1">
    <source>
        <dbReference type="ARBA" id="ARBA00004496"/>
    </source>
</evidence>
<comment type="function">
    <text evidence="9">Involved in mRNA degradation. Catalyzes the phosphorolysis of single-stranded polyribonucleotides processively in the 3'- to 5'-direction.</text>
</comment>
<dbReference type="InterPro" id="IPR015847">
    <property type="entry name" value="ExoRNase_PH_dom2"/>
</dbReference>
<dbReference type="Pfam" id="PF00575">
    <property type="entry name" value="S1"/>
    <property type="match status" value="1"/>
</dbReference>
<evidence type="ECO:0000256" key="6">
    <source>
        <dbReference type="ARBA" id="ARBA00022723"/>
    </source>
</evidence>
<dbReference type="SUPFAM" id="SSF54211">
    <property type="entry name" value="Ribosomal protein S5 domain 2-like"/>
    <property type="match status" value="2"/>
</dbReference>
<feature type="domain" description="S1 motif" evidence="10">
    <location>
        <begin position="631"/>
        <end position="699"/>
    </location>
</feature>
<keyword evidence="7 9" id="KW-0460">Magnesium</keyword>
<dbReference type="AlphaFoldDB" id="A0A081BZK6"/>
<dbReference type="SUPFAM" id="SSF50249">
    <property type="entry name" value="Nucleic acid-binding proteins"/>
    <property type="match status" value="1"/>
</dbReference>
<dbReference type="SUPFAM" id="SSF55666">
    <property type="entry name" value="Ribonuclease PH domain 2-like"/>
    <property type="match status" value="2"/>
</dbReference>
<proteinExistence type="inferred from homology"/>
<dbReference type="SMART" id="SM00316">
    <property type="entry name" value="S1"/>
    <property type="match status" value="1"/>
</dbReference>
<comment type="subcellular location">
    <subcellularLocation>
        <location evidence="1 9">Cytoplasm</location>
    </subcellularLocation>
</comment>
<dbReference type="CDD" id="cd11363">
    <property type="entry name" value="RNase_PH_PNPase_1"/>
    <property type="match status" value="1"/>
</dbReference>
<feature type="binding site" evidence="9">
    <location>
        <position position="495"/>
    </location>
    <ligand>
        <name>Mg(2+)</name>
        <dbReference type="ChEBI" id="CHEBI:18420"/>
    </ligand>
</feature>
<dbReference type="EC" id="2.7.7.8" evidence="9"/>
<dbReference type="Gene3D" id="3.30.1370.10">
    <property type="entry name" value="K Homology domain, type 1"/>
    <property type="match status" value="1"/>
</dbReference>
<dbReference type="Pfam" id="PF03725">
    <property type="entry name" value="RNase_PH_C"/>
    <property type="match status" value="1"/>
</dbReference>
<name>A0A081BZK6_VECG1</name>
<dbReference type="InterPro" id="IPR001247">
    <property type="entry name" value="ExoRNase_PH_dom1"/>
</dbReference>
<gene>
    <name evidence="9" type="primary">pnp</name>
    <name evidence="11" type="ORF">U27_04728</name>
</gene>
<dbReference type="GO" id="GO:0006402">
    <property type="term" value="P:mRNA catabolic process"/>
    <property type="evidence" value="ECO:0007669"/>
    <property type="project" value="UniProtKB-UniRule"/>
</dbReference>
<dbReference type="GO" id="GO:0000287">
    <property type="term" value="F:magnesium ion binding"/>
    <property type="evidence" value="ECO:0007669"/>
    <property type="project" value="UniProtKB-UniRule"/>
</dbReference>
<dbReference type="PIRSF" id="PIRSF005499">
    <property type="entry name" value="PNPase"/>
    <property type="match status" value="1"/>
</dbReference>
<dbReference type="InterPro" id="IPR004087">
    <property type="entry name" value="KH_dom"/>
</dbReference>
<dbReference type="InterPro" id="IPR015848">
    <property type="entry name" value="PNPase_PH_RNA-bd_bac/org-type"/>
</dbReference>
<evidence type="ECO:0000256" key="5">
    <source>
        <dbReference type="ARBA" id="ARBA00022695"/>
    </source>
</evidence>
<evidence type="ECO:0000256" key="9">
    <source>
        <dbReference type="HAMAP-Rule" id="MF_01595"/>
    </source>
</evidence>
<dbReference type="Pfam" id="PF03726">
    <property type="entry name" value="PNPase"/>
    <property type="match status" value="1"/>
</dbReference>
<dbReference type="FunFam" id="3.30.230.70:FF:000001">
    <property type="entry name" value="Polyribonucleotide nucleotidyltransferase"/>
    <property type="match status" value="1"/>
</dbReference>
<dbReference type="PANTHER" id="PTHR11252:SF0">
    <property type="entry name" value="POLYRIBONUCLEOTIDE NUCLEOTIDYLTRANSFERASE 1, MITOCHONDRIAL"/>
    <property type="match status" value="1"/>
</dbReference>
<dbReference type="HAMAP" id="MF_01595">
    <property type="entry name" value="PNPase"/>
    <property type="match status" value="1"/>
</dbReference>
<dbReference type="HOGENOM" id="CLU_004217_2_2_0"/>
<dbReference type="GO" id="GO:0003723">
    <property type="term" value="F:RNA binding"/>
    <property type="evidence" value="ECO:0007669"/>
    <property type="project" value="UniProtKB-UniRule"/>
</dbReference>
<dbReference type="eggNOG" id="COG1185">
    <property type="taxonomic scope" value="Bacteria"/>
</dbReference>
<dbReference type="Pfam" id="PF00013">
    <property type="entry name" value="KH_1"/>
    <property type="match status" value="1"/>
</dbReference>
<keyword evidence="3 9" id="KW-0963">Cytoplasm</keyword>
<evidence type="ECO:0000256" key="4">
    <source>
        <dbReference type="ARBA" id="ARBA00022679"/>
    </source>
</evidence>
<dbReference type="GO" id="GO:0004654">
    <property type="term" value="F:polyribonucleotide nucleotidyltransferase activity"/>
    <property type="evidence" value="ECO:0007669"/>
    <property type="project" value="UniProtKB-UniRule"/>
</dbReference>
<dbReference type="CDD" id="cd02393">
    <property type="entry name" value="KH-I_PNPase"/>
    <property type="match status" value="1"/>
</dbReference>
<dbReference type="EMBL" id="DF820466">
    <property type="protein sequence ID" value="GAK57761.1"/>
    <property type="molecule type" value="Genomic_DNA"/>
</dbReference>
<organism evidence="11">
    <name type="scientific">Vecturithrix granuli</name>
    <dbReference type="NCBI Taxonomy" id="1499967"/>
    <lineage>
        <taxon>Bacteria</taxon>
        <taxon>Candidatus Moduliflexota</taxon>
        <taxon>Candidatus Vecturitrichia</taxon>
        <taxon>Candidatus Vecturitrichales</taxon>
        <taxon>Candidatus Vecturitrichaceae</taxon>
        <taxon>Candidatus Vecturithrix</taxon>
    </lineage>
</organism>
<dbReference type="PANTHER" id="PTHR11252">
    <property type="entry name" value="POLYRIBONUCLEOTIDE NUCLEOTIDYLTRANSFERASE"/>
    <property type="match status" value="1"/>
</dbReference>
<dbReference type="InterPro" id="IPR036612">
    <property type="entry name" value="KH_dom_type_1_sf"/>
</dbReference>
<evidence type="ECO:0000256" key="7">
    <source>
        <dbReference type="ARBA" id="ARBA00022842"/>
    </source>
</evidence>
<dbReference type="STRING" id="1499967.U27_04728"/>
<dbReference type="InterPro" id="IPR020568">
    <property type="entry name" value="Ribosomal_Su5_D2-typ_SF"/>
</dbReference>
<keyword evidence="8 9" id="KW-0694">RNA-binding</keyword>
<dbReference type="SMART" id="SM00322">
    <property type="entry name" value="KH"/>
    <property type="match status" value="1"/>
</dbReference>
<evidence type="ECO:0000259" key="10">
    <source>
        <dbReference type="PROSITE" id="PS50126"/>
    </source>
</evidence>
<dbReference type="PROSITE" id="PS50084">
    <property type="entry name" value="KH_TYPE_1"/>
    <property type="match status" value="1"/>
</dbReference>
<dbReference type="GO" id="GO:0006396">
    <property type="term" value="P:RNA processing"/>
    <property type="evidence" value="ECO:0007669"/>
    <property type="project" value="InterPro"/>
</dbReference>
<dbReference type="InterPro" id="IPR012340">
    <property type="entry name" value="NA-bd_OB-fold"/>
</dbReference>
<dbReference type="FunFam" id="3.30.1370.10:FF:000001">
    <property type="entry name" value="Polyribonucleotide nucleotidyltransferase"/>
    <property type="match status" value="1"/>
</dbReference>
<dbReference type="CDD" id="cd04472">
    <property type="entry name" value="S1_PNPase"/>
    <property type="match status" value="1"/>
</dbReference>